<evidence type="ECO:0000313" key="2">
    <source>
        <dbReference type="Proteomes" id="UP000075359"/>
    </source>
</evidence>
<accession>A0A151CG25</accession>
<organism evidence="1 2">
    <name type="scientific">Sulfurovum riftiae</name>
    <dbReference type="NCBI Taxonomy" id="1630136"/>
    <lineage>
        <taxon>Bacteria</taxon>
        <taxon>Pseudomonadati</taxon>
        <taxon>Campylobacterota</taxon>
        <taxon>Epsilonproteobacteria</taxon>
        <taxon>Campylobacterales</taxon>
        <taxon>Sulfurovaceae</taxon>
        <taxon>Sulfurovum</taxon>
    </lineage>
</organism>
<dbReference type="Proteomes" id="UP000075359">
    <property type="component" value="Unassembled WGS sequence"/>
</dbReference>
<keyword evidence="2" id="KW-1185">Reference proteome</keyword>
<proteinExistence type="predicted"/>
<dbReference type="EMBL" id="LNKT01000023">
    <property type="protein sequence ID" value="KYJ86485.1"/>
    <property type="molecule type" value="Genomic_DNA"/>
</dbReference>
<reference evidence="1 2" key="1">
    <citation type="submission" date="2015-11" db="EMBL/GenBank/DDBJ databases">
        <title>Draft genome of Sulfurovum riftiae 1812E, a member of the Epsilonproteobacteria isolated from the tube of the deep-sea hydrothermal vent tubewom Riftia pachyptila.</title>
        <authorList>
            <person name="Vetriani C."/>
            <person name="Giovannelli D."/>
        </authorList>
    </citation>
    <scope>NUCLEOTIDE SEQUENCE [LARGE SCALE GENOMIC DNA]</scope>
    <source>
        <strain evidence="1 2">1812E</strain>
    </source>
</reference>
<dbReference type="OrthoDB" id="5334614at2"/>
<comment type="caution">
    <text evidence="1">The sequence shown here is derived from an EMBL/GenBank/DDBJ whole genome shotgun (WGS) entry which is preliminary data.</text>
</comment>
<dbReference type="RefSeq" id="WP_067330739.1">
    <property type="nucleotide sequence ID" value="NZ_LNKT01000023.1"/>
</dbReference>
<sequence>MDRCEEIVANVRMEERYAGMSLVFVGTDALREEIETAIDKVTKQTKMDPHVFDNSKDHHEAKQALYIEFNDDVQRDSGEFFELLLRELRIDKCANDVI</sequence>
<name>A0A151CG25_9BACT</name>
<gene>
    <name evidence="1" type="ORF">AS592_06675</name>
</gene>
<dbReference type="AlphaFoldDB" id="A0A151CG25"/>
<protein>
    <submittedName>
        <fullName evidence="1">Uncharacterized protein</fullName>
    </submittedName>
</protein>
<evidence type="ECO:0000313" key="1">
    <source>
        <dbReference type="EMBL" id="KYJ86485.1"/>
    </source>
</evidence>
<dbReference type="STRING" id="1630136.AS592_06675"/>